<feature type="region of interest" description="Disordered" evidence="1">
    <location>
        <begin position="148"/>
        <end position="171"/>
    </location>
</feature>
<dbReference type="InterPro" id="IPR049223">
    <property type="entry name" value="DUF6820"/>
</dbReference>
<evidence type="ECO:0000313" key="4">
    <source>
        <dbReference type="Proteomes" id="UP000266841"/>
    </source>
</evidence>
<dbReference type="EMBL" id="AGNL01025778">
    <property type="protein sequence ID" value="EJK58244.1"/>
    <property type="molecule type" value="Genomic_DNA"/>
</dbReference>
<protein>
    <recommendedName>
        <fullName evidence="2">DUF6820 domain-containing protein</fullName>
    </recommendedName>
</protein>
<evidence type="ECO:0000313" key="3">
    <source>
        <dbReference type="EMBL" id="EJK58244.1"/>
    </source>
</evidence>
<gene>
    <name evidence="3" type="ORF">THAOC_21650</name>
</gene>
<sequence>MPMTMPDAVAPVTSVDVLGMPQLQSRWVGDANCSSTTSLHRTAVGNIESRLIDEFTPGLSSIPYPTSVAAGFYRNDIIKGSRTSAGRARAMMSEFAVAPAAHLIDDGGRRAIGIALRPQHFKGDVLGMNRCPWTMEELDSPYRRCAGRADRDRQGQSTHLGKVGLGPESAARPLSGPVPRFSFGRLLHAEIVITCLPILALSSI</sequence>
<dbReference type="AlphaFoldDB" id="K0S0P7"/>
<comment type="caution">
    <text evidence="3">The sequence shown here is derived from an EMBL/GenBank/DDBJ whole genome shotgun (WGS) entry which is preliminary data.</text>
</comment>
<evidence type="ECO:0000259" key="2">
    <source>
        <dbReference type="Pfam" id="PF20699"/>
    </source>
</evidence>
<dbReference type="Pfam" id="PF20699">
    <property type="entry name" value="DUF6820"/>
    <property type="match status" value="1"/>
</dbReference>
<name>K0S0P7_THAOC</name>
<dbReference type="Proteomes" id="UP000266841">
    <property type="component" value="Unassembled WGS sequence"/>
</dbReference>
<accession>K0S0P7</accession>
<reference evidence="3 4" key="1">
    <citation type="journal article" date="2012" name="Genome Biol.">
        <title>Genome and low-iron response of an oceanic diatom adapted to chronic iron limitation.</title>
        <authorList>
            <person name="Lommer M."/>
            <person name="Specht M."/>
            <person name="Roy A.S."/>
            <person name="Kraemer L."/>
            <person name="Andreson R."/>
            <person name="Gutowska M.A."/>
            <person name="Wolf J."/>
            <person name="Bergner S.V."/>
            <person name="Schilhabel M.B."/>
            <person name="Klostermeier U.C."/>
            <person name="Beiko R.G."/>
            <person name="Rosenstiel P."/>
            <person name="Hippler M."/>
            <person name="Laroche J."/>
        </authorList>
    </citation>
    <scope>NUCLEOTIDE SEQUENCE [LARGE SCALE GENOMIC DNA]</scope>
    <source>
        <strain evidence="3 4">CCMP1005</strain>
    </source>
</reference>
<keyword evidence="4" id="KW-1185">Reference proteome</keyword>
<evidence type="ECO:0000256" key="1">
    <source>
        <dbReference type="SAM" id="MobiDB-lite"/>
    </source>
</evidence>
<feature type="domain" description="DUF6820" evidence="2">
    <location>
        <begin position="83"/>
        <end position="131"/>
    </location>
</feature>
<organism evidence="3 4">
    <name type="scientific">Thalassiosira oceanica</name>
    <name type="common">Marine diatom</name>
    <dbReference type="NCBI Taxonomy" id="159749"/>
    <lineage>
        <taxon>Eukaryota</taxon>
        <taxon>Sar</taxon>
        <taxon>Stramenopiles</taxon>
        <taxon>Ochrophyta</taxon>
        <taxon>Bacillariophyta</taxon>
        <taxon>Coscinodiscophyceae</taxon>
        <taxon>Thalassiosirophycidae</taxon>
        <taxon>Thalassiosirales</taxon>
        <taxon>Thalassiosiraceae</taxon>
        <taxon>Thalassiosira</taxon>
    </lineage>
</organism>
<proteinExistence type="predicted"/>